<dbReference type="Pfam" id="PF09704">
    <property type="entry name" value="Cas_Cas5d"/>
    <property type="match status" value="1"/>
</dbReference>
<dbReference type="NCBIfam" id="TIGR01868">
    <property type="entry name" value="casD_Cas5e"/>
    <property type="match status" value="1"/>
</dbReference>
<accession>A0ABZ1RCU7</accession>
<dbReference type="RefSeq" id="WP_328774816.1">
    <property type="nucleotide sequence ID" value="NZ_CP108057.1"/>
</dbReference>
<proteinExistence type="predicted"/>
<sequence>MSTPTPHTLLVRLEAVTQSWGTLSAFNNRDSLPRPTKSGVVGILAAADGHDRDEQREEGDDYLPLSTYATLRFGVRADRPGTLFNDFQTTGGGRYPLRPRDLITDPARANHAAPEVEAATGNRAFGRIDSPHLNDWYCAPKNIAPDPATGHLLAGNTSRYPQLSERWYLADAAFLAAFESSDRTLLRHLAHRLQEPRRLLWLGQKACAPTQPLYHGIRPGPLEQVLSSTPLLPRSRPAPTPAWIEVPRPTARAHDVHDQPVSYASHRRLRAPRWEERVSLHPPTEQP</sequence>
<dbReference type="InterPro" id="IPR013422">
    <property type="entry name" value="CRISPR-assoc_prot_Cas5_N"/>
</dbReference>
<organism evidence="3 4">
    <name type="scientific">Streptomyces goshikiensis</name>
    <dbReference type="NCBI Taxonomy" id="1942"/>
    <lineage>
        <taxon>Bacteria</taxon>
        <taxon>Bacillati</taxon>
        <taxon>Actinomycetota</taxon>
        <taxon>Actinomycetes</taxon>
        <taxon>Kitasatosporales</taxon>
        <taxon>Streptomycetaceae</taxon>
        <taxon>Streptomyces</taxon>
    </lineage>
</organism>
<dbReference type="Gene3D" id="3.30.70.2660">
    <property type="match status" value="1"/>
</dbReference>
<keyword evidence="4" id="KW-1185">Reference proteome</keyword>
<evidence type="ECO:0000313" key="3">
    <source>
        <dbReference type="EMBL" id="WUO44359.1"/>
    </source>
</evidence>
<dbReference type="CDD" id="cd09693">
    <property type="entry name" value="Cas5_I"/>
    <property type="match status" value="1"/>
</dbReference>
<dbReference type="InterPro" id="IPR021124">
    <property type="entry name" value="CRISPR-assoc_prot_Cas5"/>
</dbReference>
<protein>
    <submittedName>
        <fullName evidence="3">Type I-E CRISPR-associated protein Cas5/CasD</fullName>
    </submittedName>
</protein>
<feature type="region of interest" description="Disordered" evidence="2">
    <location>
        <begin position="228"/>
        <end position="268"/>
    </location>
</feature>
<dbReference type="Proteomes" id="UP001432075">
    <property type="component" value="Chromosome"/>
</dbReference>
<evidence type="ECO:0000256" key="2">
    <source>
        <dbReference type="SAM" id="MobiDB-lite"/>
    </source>
</evidence>
<dbReference type="InterPro" id="IPR010147">
    <property type="entry name" value="CRISPR-assoc_prot_CasD"/>
</dbReference>
<dbReference type="EMBL" id="CP108057">
    <property type="protein sequence ID" value="WUO44359.1"/>
    <property type="molecule type" value="Genomic_DNA"/>
</dbReference>
<reference evidence="3" key="1">
    <citation type="submission" date="2022-10" db="EMBL/GenBank/DDBJ databases">
        <title>The complete genomes of actinobacterial strains from the NBC collection.</title>
        <authorList>
            <person name="Joergensen T.S."/>
            <person name="Alvarez Arevalo M."/>
            <person name="Sterndorff E.B."/>
            <person name="Faurdal D."/>
            <person name="Vuksanovic O."/>
            <person name="Mourched A.-S."/>
            <person name="Charusanti P."/>
            <person name="Shaw S."/>
            <person name="Blin K."/>
            <person name="Weber T."/>
        </authorList>
    </citation>
    <scope>NUCLEOTIDE SEQUENCE</scope>
    <source>
        <strain evidence="3">NBC_00283</strain>
    </source>
</reference>
<name>A0ABZ1RCU7_9ACTN</name>
<dbReference type="NCBIfam" id="TIGR02593">
    <property type="entry name" value="CRISPR_cas5"/>
    <property type="match status" value="1"/>
</dbReference>
<gene>
    <name evidence="3" type="primary">cas5e</name>
    <name evidence="3" type="ORF">OHU17_00165</name>
</gene>
<evidence type="ECO:0000313" key="4">
    <source>
        <dbReference type="Proteomes" id="UP001432075"/>
    </source>
</evidence>
<keyword evidence="1" id="KW-0051">Antiviral defense</keyword>
<evidence type="ECO:0000256" key="1">
    <source>
        <dbReference type="ARBA" id="ARBA00023118"/>
    </source>
</evidence>